<accession>A0A1I8BXB5</accession>
<evidence type="ECO:0000313" key="2">
    <source>
        <dbReference type="Proteomes" id="UP000095281"/>
    </source>
</evidence>
<feature type="compositionally biased region" description="Basic and acidic residues" evidence="1">
    <location>
        <begin position="388"/>
        <end position="399"/>
    </location>
</feature>
<reference evidence="3" key="1">
    <citation type="submission" date="2016-11" db="UniProtKB">
        <authorList>
            <consortium name="WormBaseParasite"/>
        </authorList>
    </citation>
    <scope>IDENTIFICATION</scope>
</reference>
<feature type="compositionally biased region" description="Basic residues" evidence="1">
    <location>
        <begin position="409"/>
        <end position="421"/>
    </location>
</feature>
<proteinExistence type="predicted"/>
<feature type="compositionally biased region" description="Basic residues" evidence="1">
    <location>
        <begin position="254"/>
        <end position="270"/>
    </location>
</feature>
<protein>
    <submittedName>
        <fullName evidence="3">RRM domain-containing protein</fullName>
    </submittedName>
</protein>
<keyword evidence="2" id="KW-1185">Reference proteome</keyword>
<evidence type="ECO:0000256" key="1">
    <source>
        <dbReference type="SAM" id="MobiDB-lite"/>
    </source>
</evidence>
<dbReference type="Proteomes" id="UP000095281">
    <property type="component" value="Unplaced"/>
</dbReference>
<feature type="compositionally biased region" description="Basic and acidic residues" evidence="1">
    <location>
        <begin position="299"/>
        <end position="313"/>
    </location>
</feature>
<sequence length="444" mass="49974">MGSSVLQDLLKDHNSEIGDWSEIVNNHQEDSTAAESLRSRQSLYNINQDGPFYIFVSQLPTQHQPRGPDSRGLRDDVYNFFEGPKNLFNVHLYGRGCCMLRAKNFESCIQLLRKDGENYKDKPIIMEYVVPSGEHQFKYARFTSVQLDAQMEMFQQKRLNPPEEKAKPPKPNPFGDAKPADIAKKMEEVALKVQAEKSTEKRPQPPKPVENQPKYVPRTFGRSDRQHPPHPHKSDSFRDNRTPRGGGGMGGGDHHHHNYQHNPHHHHQGHTKPFTPRILSHKSNDGENIKGNVGNEIVNKSEETKGKEGENKINKNVVESGESTTITTSTTGGSTITNVTTGNTIATTSNTNGSRIASTTIKSNSNTISTAIQQQPLIEQLEQPKNFNKQEEGHIEEKNISSSTMEKKPNKKKDKKNKKTNKNQGGYNQNNRFMALHGLSEFNA</sequence>
<feature type="region of interest" description="Disordered" evidence="1">
    <location>
        <begin position="160"/>
        <end position="179"/>
    </location>
</feature>
<feature type="compositionally biased region" description="Basic and acidic residues" evidence="1">
    <location>
        <begin position="194"/>
        <end position="203"/>
    </location>
</feature>
<evidence type="ECO:0000313" key="3">
    <source>
        <dbReference type="WBParaSite" id="MhA1_Contig69.frz3.gene4"/>
    </source>
</evidence>
<name>A0A1I8BXB5_MELHA</name>
<feature type="region of interest" description="Disordered" evidence="1">
    <location>
        <begin position="194"/>
        <end position="313"/>
    </location>
</feature>
<feature type="region of interest" description="Disordered" evidence="1">
    <location>
        <begin position="383"/>
        <end position="444"/>
    </location>
</feature>
<feature type="compositionally biased region" description="Low complexity" evidence="1">
    <location>
        <begin position="422"/>
        <end position="431"/>
    </location>
</feature>
<organism evidence="2 3">
    <name type="scientific">Meloidogyne hapla</name>
    <name type="common">Root-knot nematode worm</name>
    <dbReference type="NCBI Taxonomy" id="6305"/>
    <lineage>
        <taxon>Eukaryota</taxon>
        <taxon>Metazoa</taxon>
        <taxon>Ecdysozoa</taxon>
        <taxon>Nematoda</taxon>
        <taxon>Chromadorea</taxon>
        <taxon>Rhabditida</taxon>
        <taxon>Tylenchina</taxon>
        <taxon>Tylenchomorpha</taxon>
        <taxon>Tylenchoidea</taxon>
        <taxon>Meloidogynidae</taxon>
        <taxon>Meloidogyninae</taxon>
        <taxon>Meloidogyne</taxon>
    </lineage>
</organism>
<feature type="compositionally biased region" description="Basic and acidic residues" evidence="1">
    <location>
        <begin position="221"/>
        <end position="242"/>
    </location>
</feature>
<dbReference type="AlphaFoldDB" id="A0A1I8BXB5"/>
<dbReference type="WBParaSite" id="MhA1_Contig69.frz3.gene4">
    <property type="protein sequence ID" value="MhA1_Contig69.frz3.gene4"/>
    <property type="gene ID" value="MhA1_Contig69.frz3.gene4"/>
</dbReference>